<evidence type="ECO:0000256" key="3">
    <source>
        <dbReference type="ARBA" id="ARBA00011035"/>
    </source>
</evidence>
<evidence type="ECO:0000256" key="7">
    <source>
        <dbReference type="ARBA" id="ARBA00022692"/>
    </source>
</evidence>
<evidence type="ECO:0000256" key="6">
    <source>
        <dbReference type="ARBA" id="ARBA00021755"/>
    </source>
</evidence>
<keyword evidence="8" id="KW-0378">Hydrolase</keyword>
<organism evidence="14 15">
    <name type="scientific">Streblomastix strix</name>
    <dbReference type="NCBI Taxonomy" id="222440"/>
    <lineage>
        <taxon>Eukaryota</taxon>
        <taxon>Metamonada</taxon>
        <taxon>Preaxostyla</taxon>
        <taxon>Oxymonadida</taxon>
        <taxon>Streblomastigidae</taxon>
        <taxon>Streblomastix</taxon>
    </lineage>
</organism>
<keyword evidence="9 13" id="KW-1133">Transmembrane helix</keyword>
<dbReference type="InterPro" id="IPR001733">
    <property type="entry name" value="Peptidase_S26B"/>
</dbReference>
<dbReference type="NCBIfam" id="TIGR02228">
    <property type="entry name" value="sigpep_I_arch"/>
    <property type="match status" value="1"/>
</dbReference>
<evidence type="ECO:0000256" key="8">
    <source>
        <dbReference type="ARBA" id="ARBA00022801"/>
    </source>
</evidence>
<proteinExistence type="inferred from homology"/>
<comment type="caution">
    <text evidence="14">The sequence shown here is derived from an EMBL/GenBank/DDBJ whole genome shotgun (WGS) entry which is preliminary data.</text>
</comment>
<evidence type="ECO:0000256" key="9">
    <source>
        <dbReference type="ARBA" id="ARBA00022989"/>
    </source>
</evidence>
<dbReference type="AlphaFoldDB" id="A0A5J4X7J2"/>
<evidence type="ECO:0000256" key="1">
    <source>
        <dbReference type="ARBA" id="ARBA00000677"/>
    </source>
</evidence>
<comment type="catalytic activity">
    <reaction evidence="1">
        <text>Cleavage of hydrophobic, N-terminal signal or leader sequences from secreted and periplasmic proteins.</text>
        <dbReference type="EC" id="3.4.21.89"/>
    </reaction>
</comment>
<sequence length="225" mass="25531">MPQPDISKKINDGNKKRKKQKPKNNDKNEKNTFFNNFKHSMIDDFKGTIKILLVFGGLCLALKTIHPISVVVSGSMEPVLFRGDLIIATGWKYPNYEIGDIIMWRLGTSPIVVHRIIKINETRFLTKGDNNNADDIGLYRLYGHPNPPSGLGLENIQSKVLVHFPKVGYPIMLAKENMIITVFVSLGLDYLWTTFWKKKKMSLGEMAYNVASTLAVLFIAKRMAF</sequence>
<dbReference type="CDD" id="cd06530">
    <property type="entry name" value="S26_SPase_I"/>
    <property type="match status" value="1"/>
</dbReference>
<reference evidence="14 15" key="1">
    <citation type="submission" date="2019-03" db="EMBL/GenBank/DDBJ databases">
        <title>Single cell metagenomics reveals metabolic interactions within the superorganism composed of flagellate Streblomastix strix and complex community of Bacteroidetes bacteria on its surface.</title>
        <authorList>
            <person name="Treitli S.C."/>
            <person name="Kolisko M."/>
            <person name="Husnik F."/>
            <person name="Keeling P."/>
            <person name="Hampl V."/>
        </authorList>
    </citation>
    <scope>NUCLEOTIDE SEQUENCE [LARGE SCALE GENOMIC DNA]</scope>
    <source>
        <strain evidence="14">ST1C</strain>
    </source>
</reference>
<dbReference type="PROSITE" id="PS00761">
    <property type="entry name" value="SPASE_I_3"/>
    <property type="match status" value="1"/>
</dbReference>
<dbReference type="OrthoDB" id="10257561at2759"/>
<dbReference type="PANTHER" id="PTHR10806">
    <property type="entry name" value="SIGNAL PEPTIDASE COMPLEX CATALYTIC SUBUNIT SEC11"/>
    <property type="match status" value="1"/>
</dbReference>
<comment type="similarity">
    <text evidence="3">Belongs to the peptidase S26B family.</text>
</comment>
<dbReference type="EMBL" id="SNRW01000179">
    <property type="protein sequence ID" value="KAA6402822.1"/>
    <property type="molecule type" value="Genomic_DNA"/>
</dbReference>
<accession>A0A5J4X7J2</accession>
<protein>
    <recommendedName>
        <fullName evidence="5">Signal peptidase complex catalytic subunit SEC11</fullName>
        <ecNumber evidence="4">3.4.21.89</ecNumber>
    </recommendedName>
    <alternativeName>
        <fullName evidence="6">Signal peptidase complex catalytic subunit sec11</fullName>
    </alternativeName>
</protein>
<feature type="transmembrane region" description="Helical" evidence="13">
    <location>
        <begin position="178"/>
        <end position="195"/>
    </location>
</feature>
<keyword evidence="10 13" id="KW-0472">Membrane</keyword>
<evidence type="ECO:0000256" key="5">
    <source>
        <dbReference type="ARBA" id="ARBA00019685"/>
    </source>
</evidence>
<feature type="transmembrane region" description="Helical" evidence="13">
    <location>
        <begin position="51"/>
        <end position="72"/>
    </location>
</feature>
<dbReference type="SUPFAM" id="SSF51306">
    <property type="entry name" value="LexA/Signal peptidase"/>
    <property type="match status" value="1"/>
</dbReference>
<dbReference type="EC" id="3.4.21.89" evidence="4"/>
<evidence type="ECO:0000313" key="14">
    <source>
        <dbReference type="EMBL" id="KAA6402822.1"/>
    </source>
</evidence>
<dbReference type="GO" id="GO:0005789">
    <property type="term" value="C:endoplasmic reticulum membrane"/>
    <property type="evidence" value="ECO:0007669"/>
    <property type="project" value="UniProtKB-SubCell"/>
</dbReference>
<comment type="function">
    <text evidence="11">Catalytic component of the signal peptidase complex (SPC) which catalyzes the cleavage of N-terminal signal sequences from nascent proteins as they are translocated into the lumen of the endoplasmic reticulum. Specifically cleaves N-terminal signal peptides that contain a hydrophobic alpha-helix (h-region) shorter than 18-20 amino acids.</text>
</comment>
<keyword evidence="7 13" id="KW-0812">Transmembrane</keyword>
<dbReference type="GO" id="GO:0009003">
    <property type="term" value="F:signal peptidase activity"/>
    <property type="evidence" value="ECO:0007669"/>
    <property type="project" value="UniProtKB-EC"/>
</dbReference>
<feature type="compositionally biased region" description="Basic and acidic residues" evidence="12">
    <location>
        <begin position="1"/>
        <end position="14"/>
    </location>
</feature>
<dbReference type="InterPro" id="IPR019533">
    <property type="entry name" value="Peptidase_S26"/>
</dbReference>
<evidence type="ECO:0000256" key="2">
    <source>
        <dbReference type="ARBA" id="ARBA00004648"/>
    </source>
</evidence>
<name>A0A5J4X7J2_9EUKA</name>
<dbReference type="Proteomes" id="UP000324800">
    <property type="component" value="Unassembled WGS sequence"/>
</dbReference>
<feature type="region of interest" description="Disordered" evidence="12">
    <location>
        <begin position="1"/>
        <end position="30"/>
    </location>
</feature>
<evidence type="ECO:0000256" key="4">
    <source>
        <dbReference type="ARBA" id="ARBA00013208"/>
    </source>
</evidence>
<evidence type="ECO:0000256" key="11">
    <source>
        <dbReference type="ARBA" id="ARBA00045533"/>
    </source>
</evidence>
<evidence type="ECO:0000313" key="15">
    <source>
        <dbReference type="Proteomes" id="UP000324800"/>
    </source>
</evidence>
<gene>
    <name evidence="14" type="ORF">EZS28_001650</name>
</gene>
<comment type="subcellular location">
    <subcellularLocation>
        <location evidence="2">Endoplasmic reticulum membrane</location>
        <topology evidence="2">Single-pass type II membrane protein</topology>
    </subcellularLocation>
</comment>
<dbReference type="PANTHER" id="PTHR10806:SF6">
    <property type="entry name" value="SIGNAL PEPTIDASE COMPLEX CATALYTIC SUBUNIT SEC11"/>
    <property type="match status" value="1"/>
</dbReference>
<evidence type="ECO:0000256" key="12">
    <source>
        <dbReference type="SAM" id="MobiDB-lite"/>
    </source>
</evidence>
<dbReference type="PRINTS" id="PR00728">
    <property type="entry name" value="SIGNALPTASE"/>
</dbReference>
<dbReference type="GO" id="GO:0006465">
    <property type="term" value="P:signal peptide processing"/>
    <property type="evidence" value="ECO:0007669"/>
    <property type="project" value="InterPro"/>
</dbReference>
<dbReference type="InterPro" id="IPR019758">
    <property type="entry name" value="Pept_S26A_signal_pept_1_CS"/>
</dbReference>
<evidence type="ECO:0000256" key="10">
    <source>
        <dbReference type="ARBA" id="ARBA00023136"/>
    </source>
</evidence>
<dbReference type="InterPro" id="IPR036286">
    <property type="entry name" value="LexA/Signal_pep-like_sf"/>
</dbReference>
<evidence type="ECO:0000256" key="13">
    <source>
        <dbReference type="SAM" id="Phobius"/>
    </source>
</evidence>
<dbReference type="GO" id="GO:0004252">
    <property type="term" value="F:serine-type endopeptidase activity"/>
    <property type="evidence" value="ECO:0007669"/>
    <property type="project" value="InterPro"/>
</dbReference>